<reference evidence="4 5" key="1">
    <citation type="journal article" date="2018" name="Gigascience">
        <title>Genomes of trombidid mites reveal novel predicted allergens and laterally-transferred genes associated with secondary metabolism.</title>
        <authorList>
            <person name="Dong X."/>
            <person name="Chaisiri K."/>
            <person name="Xia D."/>
            <person name="Armstrong S.D."/>
            <person name="Fang Y."/>
            <person name="Donnelly M.J."/>
            <person name="Kadowaki T."/>
            <person name="McGarry J.W."/>
            <person name="Darby A.C."/>
            <person name="Makepeace B.L."/>
        </authorList>
    </citation>
    <scope>NUCLEOTIDE SEQUENCE [LARGE SCALE GENOMIC DNA]</scope>
    <source>
        <strain evidence="4">UoL-UT</strain>
    </source>
</reference>
<dbReference type="STRING" id="299467.A0A443SHI6"/>
<dbReference type="Proteomes" id="UP000288716">
    <property type="component" value="Unassembled WGS sequence"/>
</dbReference>
<evidence type="ECO:0000259" key="3">
    <source>
        <dbReference type="Pfam" id="PF00685"/>
    </source>
</evidence>
<dbReference type="Pfam" id="PF00685">
    <property type="entry name" value="Sulfotransfer_1"/>
    <property type="match status" value="1"/>
</dbReference>
<keyword evidence="2 4" id="KW-0808">Transferase</keyword>
<sequence length="117" mass="13138">MSVTNEVKGPKYQIIDGFKFPPKIPTESIKSGLKYKPKDSDLFVVTYMKSGTTWTQQICTLIFNDGIEPKALSESGLFNVSPFLEWLGSEGVQSMPDPKIIKTHLPFNLQPYNPKAK</sequence>
<dbReference type="Gene3D" id="3.40.50.300">
    <property type="entry name" value="P-loop containing nucleotide triphosphate hydrolases"/>
    <property type="match status" value="1"/>
</dbReference>
<comment type="caution">
    <text evidence="4">The sequence shown here is derived from an EMBL/GenBank/DDBJ whole genome shotgun (WGS) entry which is preliminary data.</text>
</comment>
<protein>
    <submittedName>
        <fullName evidence="4">Sulfotransferase 1C2-like protein</fullName>
    </submittedName>
</protein>
<dbReference type="PANTHER" id="PTHR11783">
    <property type="entry name" value="SULFOTRANSFERASE SULT"/>
    <property type="match status" value="1"/>
</dbReference>
<dbReference type="OrthoDB" id="6507163at2759"/>
<feature type="domain" description="Sulfotransferase" evidence="3">
    <location>
        <begin position="39"/>
        <end position="112"/>
    </location>
</feature>
<accession>A0A443SHI6</accession>
<dbReference type="InterPro" id="IPR000863">
    <property type="entry name" value="Sulfotransferase_dom"/>
</dbReference>
<dbReference type="GO" id="GO:0008146">
    <property type="term" value="F:sulfotransferase activity"/>
    <property type="evidence" value="ECO:0007669"/>
    <property type="project" value="InterPro"/>
</dbReference>
<evidence type="ECO:0000256" key="1">
    <source>
        <dbReference type="ARBA" id="ARBA00005771"/>
    </source>
</evidence>
<dbReference type="EMBL" id="NCKV01002365">
    <property type="protein sequence ID" value="RWS26945.1"/>
    <property type="molecule type" value="Genomic_DNA"/>
</dbReference>
<organism evidence="4 5">
    <name type="scientific">Leptotrombidium deliense</name>
    <dbReference type="NCBI Taxonomy" id="299467"/>
    <lineage>
        <taxon>Eukaryota</taxon>
        <taxon>Metazoa</taxon>
        <taxon>Ecdysozoa</taxon>
        <taxon>Arthropoda</taxon>
        <taxon>Chelicerata</taxon>
        <taxon>Arachnida</taxon>
        <taxon>Acari</taxon>
        <taxon>Acariformes</taxon>
        <taxon>Trombidiformes</taxon>
        <taxon>Prostigmata</taxon>
        <taxon>Anystina</taxon>
        <taxon>Parasitengona</taxon>
        <taxon>Trombiculoidea</taxon>
        <taxon>Trombiculidae</taxon>
        <taxon>Leptotrombidium</taxon>
    </lineage>
</organism>
<evidence type="ECO:0000313" key="5">
    <source>
        <dbReference type="Proteomes" id="UP000288716"/>
    </source>
</evidence>
<comment type="similarity">
    <text evidence="1">Belongs to the sulfotransferase 1 family.</text>
</comment>
<dbReference type="SUPFAM" id="SSF52540">
    <property type="entry name" value="P-loop containing nucleoside triphosphate hydrolases"/>
    <property type="match status" value="1"/>
</dbReference>
<keyword evidence="5" id="KW-1185">Reference proteome</keyword>
<evidence type="ECO:0000256" key="2">
    <source>
        <dbReference type="ARBA" id="ARBA00022679"/>
    </source>
</evidence>
<feature type="non-terminal residue" evidence="4">
    <location>
        <position position="117"/>
    </location>
</feature>
<proteinExistence type="inferred from homology"/>
<dbReference type="VEuPathDB" id="VectorBase:LDEU005093"/>
<dbReference type="InterPro" id="IPR027417">
    <property type="entry name" value="P-loop_NTPase"/>
</dbReference>
<gene>
    <name evidence="4" type="ORF">B4U80_03725</name>
</gene>
<evidence type="ECO:0000313" key="4">
    <source>
        <dbReference type="EMBL" id="RWS26945.1"/>
    </source>
</evidence>
<name>A0A443SHI6_9ACAR</name>
<dbReference type="AlphaFoldDB" id="A0A443SHI6"/>